<feature type="transmembrane region" description="Helical" evidence="2">
    <location>
        <begin position="567"/>
        <end position="590"/>
    </location>
</feature>
<comment type="caution">
    <text evidence="3">The sequence shown here is derived from an EMBL/GenBank/DDBJ whole genome shotgun (WGS) entry which is preliminary data.</text>
</comment>
<protein>
    <submittedName>
        <fullName evidence="3">Uncharacterized protein</fullName>
    </submittedName>
</protein>
<evidence type="ECO:0000256" key="1">
    <source>
        <dbReference type="SAM" id="MobiDB-lite"/>
    </source>
</evidence>
<evidence type="ECO:0000256" key="2">
    <source>
        <dbReference type="SAM" id="Phobius"/>
    </source>
</evidence>
<dbReference type="Proteomes" id="UP000308133">
    <property type="component" value="Unassembled WGS sequence"/>
</dbReference>
<accession>A0A4U7AN51</accession>
<evidence type="ECO:0000313" key="4">
    <source>
        <dbReference type="Proteomes" id="UP000308133"/>
    </source>
</evidence>
<feature type="region of interest" description="Disordered" evidence="1">
    <location>
        <begin position="1"/>
        <end position="30"/>
    </location>
</feature>
<feature type="transmembrane region" description="Helical" evidence="2">
    <location>
        <begin position="97"/>
        <end position="119"/>
    </location>
</feature>
<feature type="compositionally biased region" description="Polar residues" evidence="1">
    <location>
        <begin position="1"/>
        <end position="13"/>
    </location>
</feature>
<proteinExistence type="predicted"/>
<name>A0A4U7AN51_9PEZI</name>
<keyword evidence="2" id="KW-1133">Transmembrane helix</keyword>
<gene>
    <name evidence="3" type="ORF">C1H76_8464</name>
</gene>
<evidence type="ECO:0000313" key="3">
    <source>
        <dbReference type="EMBL" id="TKX19279.1"/>
    </source>
</evidence>
<keyword evidence="2" id="KW-0472">Membrane</keyword>
<dbReference type="AlphaFoldDB" id="A0A4U7AN51"/>
<organism evidence="3 4">
    <name type="scientific">Elsinoe australis</name>
    <dbReference type="NCBI Taxonomy" id="40998"/>
    <lineage>
        <taxon>Eukaryota</taxon>
        <taxon>Fungi</taxon>
        <taxon>Dikarya</taxon>
        <taxon>Ascomycota</taxon>
        <taxon>Pezizomycotina</taxon>
        <taxon>Dothideomycetes</taxon>
        <taxon>Dothideomycetidae</taxon>
        <taxon>Myriangiales</taxon>
        <taxon>Elsinoaceae</taxon>
        <taxon>Elsinoe</taxon>
    </lineage>
</organism>
<sequence>MYTPIRSTKSMRSASIEARSPRATKESIPADWPTEPTTLQAWTPSSIIFIFLNALGTVACCAFIGLAILCWTLDGQQVVLDDGSANVLGQIAEQASILGPTIFPILFAAVSSTALRMIARLLAERGEKLGVLEILVSSRSIYGAVESQFYFGQVTVAGLLILLLWSLSPIGGQASLRLLARTQSVTNTTQSIVYAPTGPMGWPSEDINSTYEVDRAIIPTVQMLYGATICAPAPMKRSPEDIWGNVRIPTLEAVSVTPPDLDGWHAVPENLNVEDFASLSGLPVNKLNLQSNTTATFEVDYSYTDLKCTNNTFFDRNNDTWTSMLGYPYDGTFLNFNRTTNPYQLTTRPTTSFFTTFDSRRAQPLYRNNLFATPRILTFGANFDRTFTDNSSHDGTLIRNCTLQTKYISARIHCTPLQCRAVSLRPSPSFQSANPNVVPYAHLGFSFARTFPFVLAPTSNTNSTQEIFLRGEDMPCAAGAKFDWTPFTQDVPDGTFGRRLALAVNTYVAIRMDPYSLIQGVKGPEDTRTWVNGTETTWPSFLEGEGRRGRWGTAVVGTGREMYRCRWAWVGVQLVAALVLLGLSVGTVVLRWWVRGPDVMGYVASLTYGEDVGVPEGGSAIDAMERARRLKGVRVRIADVRPVERVGRIAFVAEGAGRVLGRLEKGRLYW</sequence>
<keyword evidence="2" id="KW-0812">Transmembrane</keyword>
<feature type="transmembrane region" description="Helical" evidence="2">
    <location>
        <begin position="47"/>
        <end position="69"/>
    </location>
</feature>
<reference evidence="3 4" key="1">
    <citation type="submission" date="2018-02" db="EMBL/GenBank/DDBJ databases">
        <title>Draft genome sequences of Elsinoe sp., causing black scab on jojoba.</title>
        <authorList>
            <person name="Stodart B."/>
            <person name="Jeffress S."/>
            <person name="Ash G."/>
            <person name="Arun Chinnappa K."/>
        </authorList>
    </citation>
    <scope>NUCLEOTIDE SEQUENCE [LARGE SCALE GENOMIC DNA]</scope>
    <source>
        <strain evidence="3 4">Hillstone_2</strain>
    </source>
</reference>
<dbReference type="EMBL" id="PTQR01000116">
    <property type="protein sequence ID" value="TKX19279.1"/>
    <property type="molecule type" value="Genomic_DNA"/>
</dbReference>
<feature type="transmembrane region" description="Helical" evidence="2">
    <location>
        <begin position="149"/>
        <end position="167"/>
    </location>
</feature>